<dbReference type="GO" id="GO:0043565">
    <property type="term" value="F:sequence-specific DNA binding"/>
    <property type="evidence" value="ECO:0007669"/>
    <property type="project" value="InterPro"/>
</dbReference>
<evidence type="ECO:0000313" key="10">
    <source>
        <dbReference type="Proteomes" id="UP000035036"/>
    </source>
</evidence>
<dbReference type="PROSITE" id="PS00675">
    <property type="entry name" value="SIGMA54_INTERACT_1"/>
    <property type="match status" value="1"/>
</dbReference>
<dbReference type="SUPFAM" id="SSF55785">
    <property type="entry name" value="PYP-like sensor domain (PAS domain)"/>
    <property type="match status" value="1"/>
</dbReference>
<dbReference type="InterPro" id="IPR025943">
    <property type="entry name" value="Sigma_54_int_dom_ATP-bd_2"/>
</dbReference>
<name>A0A0B5FDF3_9BACT</name>
<protein>
    <submittedName>
        <fullName evidence="9">Fis family transcriptional regulator</fullName>
    </submittedName>
</protein>
<dbReference type="GO" id="GO:0005524">
    <property type="term" value="F:ATP binding"/>
    <property type="evidence" value="ECO:0007669"/>
    <property type="project" value="UniProtKB-KW"/>
</dbReference>
<evidence type="ECO:0000256" key="4">
    <source>
        <dbReference type="ARBA" id="ARBA00023125"/>
    </source>
</evidence>
<keyword evidence="2" id="KW-0067">ATP-binding</keyword>
<dbReference type="InterPro" id="IPR002078">
    <property type="entry name" value="Sigma_54_int"/>
</dbReference>
<dbReference type="PROSITE" id="PS50112">
    <property type="entry name" value="PAS"/>
    <property type="match status" value="1"/>
</dbReference>
<dbReference type="EMBL" id="CP010311">
    <property type="protein sequence ID" value="AJF05333.1"/>
    <property type="molecule type" value="Genomic_DNA"/>
</dbReference>
<dbReference type="CDD" id="cd00130">
    <property type="entry name" value="PAS"/>
    <property type="match status" value="1"/>
</dbReference>
<evidence type="ECO:0000256" key="1">
    <source>
        <dbReference type="ARBA" id="ARBA00022741"/>
    </source>
</evidence>
<keyword evidence="5" id="KW-0804">Transcription</keyword>
<keyword evidence="6" id="KW-0175">Coiled coil</keyword>
<dbReference type="InterPro" id="IPR009057">
    <property type="entry name" value="Homeodomain-like_sf"/>
</dbReference>
<dbReference type="SMART" id="SM00382">
    <property type="entry name" value="AAA"/>
    <property type="match status" value="1"/>
</dbReference>
<dbReference type="PROSITE" id="PS50045">
    <property type="entry name" value="SIGMA54_INTERACT_4"/>
    <property type="match status" value="1"/>
</dbReference>
<organism evidence="9 10">
    <name type="scientific">Geoalkalibacter subterraneus</name>
    <dbReference type="NCBI Taxonomy" id="483547"/>
    <lineage>
        <taxon>Bacteria</taxon>
        <taxon>Pseudomonadati</taxon>
        <taxon>Thermodesulfobacteriota</taxon>
        <taxon>Desulfuromonadia</taxon>
        <taxon>Desulfuromonadales</taxon>
        <taxon>Geoalkalibacteraceae</taxon>
        <taxon>Geoalkalibacter</taxon>
    </lineage>
</organism>
<dbReference type="InterPro" id="IPR000014">
    <property type="entry name" value="PAS"/>
</dbReference>
<gene>
    <name evidence="9" type="ORF">GSUB_00305</name>
</gene>
<dbReference type="GO" id="GO:0006355">
    <property type="term" value="P:regulation of DNA-templated transcription"/>
    <property type="evidence" value="ECO:0007669"/>
    <property type="project" value="InterPro"/>
</dbReference>
<evidence type="ECO:0000256" key="3">
    <source>
        <dbReference type="ARBA" id="ARBA00023015"/>
    </source>
</evidence>
<dbReference type="Pfam" id="PF02954">
    <property type="entry name" value="HTH_8"/>
    <property type="match status" value="1"/>
</dbReference>
<dbReference type="CDD" id="cd00009">
    <property type="entry name" value="AAA"/>
    <property type="match status" value="1"/>
</dbReference>
<dbReference type="Pfam" id="PF25601">
    <property type="entry name" value="AAA_lid_14"/>
    <property type="match status" value="1"/>
</dbReference>
<dbReference type="HOGENOM" id="CLU_000445_8_1_7"/>
<dbReference type="InterPro" id="IPR058031">
    <property type="entry name" value="AAA_lid_NorR"/>
</dbReference>
<dbReference type="SMART" id="SM00091">
    <property type="entry name" value="PAS"/>
    <property type="match status" value="1"/>
</dbReference>
<dbReference type="InterPro" id="IPR002197">
    <property type="entry name" value="HTH_Fis"/>
</dbReference>
<dbReference type="SUPFAM" id="SSF52540">
    <property type="entry name" value="P-loop containing nucleoside triphosphate hydrolases"/>
    <property type="match status" value="1"/>
</dbReference>
<keyword evidence="4" id="KW-0238">DNA-binding</keyword>
<dbReference type="InterPro" id="IPR013767">
    <property type="entry name" value="PAS_fold"/>
</dbReference>
<feature type="coiled-coil region" evidence="6">
    <location>
        <begin position="37"/>
        <end position="74"/>
    </location>
</feature>
<dbReference type="PANTHER" id="PTHR32071">
    <property type="entry name" value="TRANSCRIPTIONAL REGULATORY PROTEIN"/>
    <property type="match status" value="1"/>
</dbReference>
<dbReference type="PROSITE" id="PS00688">
    <property type="entry name" value="SIGMA54_INTERACT_3"/>
    <property type="match status" value="1"/>
</dbReference>
<evidence type="ECO:0000256" key="5">
    <source>
        <dbReference type="ARBA" id="ARBA00023163"/>
    </source>
</evidence>
<dbReference type="PANTHER" id="PTHR32071:SF123">
    <property type="entry name" value="DNA-BINDING TRANSCRIPTIONAL ACTIVATOR HYFR-RELATED"/>
    <property type="match status" value="1"/>
</dbReference>
<dbReference type="FunFam" id="3.40.50.300:FF:000006">
    <property type="entry name" value="DNA-binding transcriptional regulator NtrC"/>
    <property type="match status" value="1"/>
</dbReference>
<dbReference type="NCBIfam" id="TIGR00229">
    <property type="entry name" value="sensory_box"/>
    <property type="match status" value="1"/>
</dbReference>
<evidence type="ECO:0000313" key="9">
    <source>
        <dbReference type="EMBL" id="AJF05333.1"/>
    </source>
</evidence>
<dbReference type="AlphaFoldDB" id="A0A0B5FDF3"/>
<proteinExistence type="predicted"/>
<dbReference type="PROSITE" id="PS00676">
    <property type="entry name" value="SIGMA54_INTERACT_2"/>
    <property type="match status" value="1"/>
</dbReference>
<dbReference type="RefSeq" id="WP_040198591.1">
    <property type="nucleotide sequence ID" value="NZ_CP010311.1"/>
</dbReference>
<dbReference type="SUPFAM" id="SSF46689">
    <property type="entry name" value="Homeodomain-like"/>
    <property type="match status" value="1"/>
</dbReference>
<evidence type="ECO:0000259" key="8">
    <source>
        <dbReference type="PROSITE" id="PS50112"/>
    </source>
</evidence>
<reference evidence="9 10" key="1">
    <citation type="journal article" date="2015" name="Genome Announc.">
        <title>Genomes of Geoalkalibacter ferrihydriticus Z-0531T and Geoalkalibacter subterraneus Red1T, Two Haloalkaliphilic Metal-Reducing Deltaproteobacteria.</title>
        <authorList>
            <person name="Badalamenti J.P."/>
            <person name="Krajmalnik-Brown R."/>
            <person name="Torres C.I."/>
            <person name="Bond D.R."/>
        </authorList>
    </citation>
    <scope>NUCLEOTIDE SEQUENCE [LARGE SCALE GENOMIC DNA]</scope>
    <source>
        <strain evidence="9 10">Red1</strain>
    </source>
</reference>
<feature type="coiled-coil region" evidence="6">
    <location>
        <begin position="188"/>
        <end position="258"/>
    </location>
</feature>
<keyword evidence="3" id="KW-0805">Transcription regulation</keyword>
<dbReference type="Pfam" id="PF00989">
    <property type="entry name" value="PAS"/>
    <property type="match status" value="1"/>
</dbReference>
<dbReference type="InterPro" id="IPR003593">
    <property type="entry name" value="AAA+_ATPase"/>
</dbReference>
<dbReference type="InterPro" id="IPR035965">
    <property type="entry name" value="PAS-like_dom_sf"/>
</dbReference>
<dbReference type="Gene3D" id="3.30.450.20">
    <property type="entry name" value="PAS domain"/>
    <property type="match status" value="1"/>
</dbReference>
<accession>A0A0B5FDF3</accession>
<dbReference type="Pfam" id="PF00158">
    <property type="entry name" value="Sigma54_activat"/>
    <property type="match status" value="1"/>
</dbReference>
<dbReference type="InterPro" id="IPR027417">
    <property type="entry name" value="P-loop_NTPase"/>
</dbReference>
<dbReference type="KEGG" id="gsb:GSUB_00305"/>
<evidence type="ECO:0000256" key="6">
    <source>
        <dbReference type="SAM" id="Coils"/>
    </source>
</evidence>
<evidence type="ECO:0000256" key="2">
    <source>
        <dbReference type="ARBA" id="ARBA00022840"/>
    </source>
</evidence>
<sequence>MAIDKNNKPLATSGRLRREAEAQLRAKTAAQPPPLNLAEAQRLLHELEVHQIELEMQNVELRSAREELEVAHTKYAELFDFAPLGYFILDQRGRIQEANLAGAQLLGIERSRLVGKILSRFIEEDEGRAAFAAHLEKVLRGEGVQCCELTLRRPDGTRFHGLLQSASVDASESLDGRVLTSIIDDTDNRKLRLKLKKAQAMLEETVAARTAELTQANAHLVQEVEQHKRAKESLKEAFSQIQQLSERLQAENVHLQQEVSREYDFGEIIGHSDAMSYVFFRVEQVAPQDATVLLLGETGTGKGLVARAIHNRSARKDRPMITVNCTALPANLIESELFGREKGAFTGANARQMGRFELADGGTIFLDEIGEMPLELQVKLLRVIQDGEFERLGSPRTLKVNVRIIAASNRNLEEEIRAGRFREDLFYRLSVFPITIPPLRQRTDDIELLVRYFVAKYTKKTGKKIDTVPKETLELFLRYHWPGNVRELENVIERAVITSQGPVLQVLDRFDAFRKPEEEQDLKSLGDLERDHIVQVLQKTGWRIEGPKGAALLLGLNPSTLRARMRKYGIQR</sequence>
<dbReference type="STRING" id="483547.GSUB_00305"/>
<feature type="domain" description="PAS" evidence="8">
    <location>
        <begin position="71"/>
        <end position="142"/>
    </location>
</feature>
<feature type="domain" description="Sigma-54 factor interaction" evidence="7">
    <location>
        <begin position="268"/>
        <end position="497"/>
    </location>
</feature>
<keyword evidence="10" id="KW-1185">Reference proteome</keyword>
<dbReference type="InterPro" id="IPR025944">
    <property type="entry name" value="Sigma_54_int_dom_CS"/>
</dbReference>
<dbReference type="Gene3D" id="3.40.50.300">
    <property type="entry name" value="P-loop containing nucleotide triphosphate hydrolases"/>
    <property type="match status" value="1"/>
</dbReference>
<dbReference type="InterPro" id="IPR025662">
    <property type="entry name" value="Sigma_54_int_dom_ATP-bd_1"/>
</dbReference>
<keyword evidence="1" id="KW-0547">Nucleotide-binding</keyword>
<dbReference type="Proteomes" id="UP000035036">
    <property type="component" value="Chromosome"/>
</dbReference>
<evidence type="ECO:0000259" key="7">
    <source>
        <dbReference type="PROSITE" id="PS50045"/>
    </source>
</evidence>
<dbReference type="Gene3D" id="1.10.10.60">
    <property type="entry name" value="Homeodomain-like"/>
    <property type="match status" value="1"/>
</dbReference>
<dbReference type="Gene3D" id="1.10.8.60">
    <property type="match status" value="1"/>
</dbReference>